<name>A0A0E9T9U2_ANGAN</name>
<organism evidence="1">
    <name type="scientific">Anguilla anguilla</name>
    <name type="common">European freshwater eel</name>
    <name type="synonym">Muraena anguilla</name>
    <dbReference type="NCBI Taxonomy" id="7936"/>
    <lineage>
        <taxon>Eukaryota</taxon>
        <taxon>Metazoa</taxon>
        <taxon>Chordata</taxon>
        <taxon>Craniata</taxon>
        <taxon>Vertebrata</taxon>
        <taxon>Euteleostomi</taxon>
        <taxon>Actinopterygii</taxon>
        <taxon>Neopterygii</taxon>
        <taxon>Teleostei</taxon>
        <taxon>Anguilliformes</taxon>
        <taxon>Anguillidae</taxon>
        <taxon>Anguilla</taxon>
    </lineage>
</organism>
<reference evidence="1" key="1">
    <citation type="submission" date="2014-11" db="EMBL/GenBank/DDBJ databases">
        <authorList>
            <person name="Amaro Gonzalez C."/>
        </authorList>
    </citation>
    <scope>NUCLEOTIDE SEQUENCE</scope>
</reference>
<protein>
    <submittedName>
        <fullName evidence="1">Uncharacterized protein</fullName>
    </submittedName>
</protein>
<sequence length="24" mass="2854">MRYCGVKALFCRSVSSLYTKTRHF</sequence>
<dbReference type="EMBL" id="GBXM01043087">
    <property type="protein sequence ID" value="JAH65490.1"/>
    <property type="molecule type" value="Transcribed_RNA"/>
</dbReference>
<reference evidence="1" key="2">
    <citation type="journal article" date="2015" name="Fish Shellfish Immunol.">
        <title>Early steps in the European eel (Anguilla anguilla)-Vibrio vulnificus interaction in the gills: Role of the RtxA13 toxin.</title>
        <authorList>
            <person name="Callol A."/>
            <person name="Pajuelo D."/>
            <person name="Ebbesson L."/>
            <person name="Teles M."/>
            <person name="MacKenzie S."/>
            <person name="Amaro C."/>
        </authorList>
    </citation>
    <scope>NUCLEOTIDE SEQUENCE</scope>
</reference>
<proteinExistence type="predicted"/>
<evidence type="ECO:0000313" key="1">
    <source>
        <dbReference type="EMBL" id="JAH50439.1"/>
    </source>
</evidence>
<accession>A0A0E9T9U2</accession>
<dbReference type="EMBL" id="GBXM01058138">
    <property type="protein sequence ID" value="JAH50439.1"/>
    <property type="molecule type" value="Transcribed_RNA"/>
</dbReference>
<dbReference type="AlphaFoldDB" id="A0A0E9T9U2"/>